<dbReference type="AlphaFoldDB" id="A0A3P8RNM5"/>
<dbReference type="Ensembl" id="ENSAPET00000001725.1">
    <property type="protein sequence ID" value="ENSAPEP00000001687.1"/>
    <property type="gene ID" value="ENSAPEG00000001205.1"/>
</dbReference>
<dbReference type="InterPro" id="IPR000219">
    <property type="entry name" value="DH_dom"/>
</dbReference>
<keyword evidence="3" id="KW-1185">Reference proteome</keyword>
<protein>
    <submittedName>
        <fullName evidence="2">Rho guanine nucleotide exchange factor (GEF) 39</fullName>
    </submittedName>
</protein>
<accession>A0A3P8RNM5</accession>
<dbReference type="GO" id="GO:0030335">
    <property type="term" value="P:positive regulation of cell migration"/>
    <property type="evidence" value="ECO:0007669"/>
    <property type="project" value="TreeGrafter"/>
</dbReference>
<dbReference type="InterPro" id="IPR011993">
    <property type="entry name" value="PH-like_dom_sf"/>
</dbReference>
<evidence type="ECO:0000313" key="2">
    <source>
        <dbReference type="Ensembl" id="ENSAPEP00000001687.1"/>
    </source>
</evidence>
<feature type="domain" description="DH" evidence="1">
    <location>
        <begin position="22"/>
        <end position="156"/>
    </location>
</feature>
<dbReference type="Gene3D" id="2.30.29.30">
    <property type="entry name" value="Pleckstrin-homology domain (PH domain)/Phosphotyrosine-binding domain (PTB)"/>
    <property type="match status" value="1"/>
</dbReference>
<evidence type="ECO:0000259" key="1">
    <source>
        <dbReference type="PROSITE" id="PS50010"/>
    </source>
</evidence>
<dbReference type="Proteomes" id="UP000265080">
    <property type="component" value="Chromosome 21"/>
</dbReference>
<dbReference type="InterPro" id="IPR042987">
    <property type="entry name" value="ARHGEF39"/>
</dbReference>
<name>A0A3P8RNM5_AMPPE</name>
<evidence type="ECO:0000313" key="3">
    <source>
        <dbReference type="Proteomes" id="UP000265080"/>
    </source>
</evidence>
<dbReference type="PROSITE" id="PS50010">
    <property type="entry name" value="DH_2"/>
    <property type="match status" value="1"/>
</dbReference>
<dbReference type="InterPro" id="IPR035899">
    <property type="entry name" value="DBL_dom_sf"/>
</dbReference>
<dbReference type="GO" id="GO:0005886">
    <property type="term" value="C:plasma membrane"/>
    <property type="evidence" value="ECO:0007669"/>
    <property type="project" value="TreeGrafter"/>
</dbReference>
<dbReference type="PANTHER" id="PTHR47056">
    <property type="entry name" value="RHO GUANINE NUCLEOTIDE EXCHANGE FACTOR 39"/>
    <property type="match status" value="1"/>
</dbReference>
<dbReference type="Pfam" id="PF00621">
    <property type="entry name" value="RhoGEF"/>
    <property type="match status" value="1"/>
</dbReference>
<reference evidence="2" key="3">
    <citation type="submission" date="2025-09" db="UniProtKB">
        <authorList>
            <consortium name="Ensembl"/>
        </authorList>
    </citation>
    <scope>IDENTIFICATION</scope>
</reference>
<organism evidence="2 3">
    <name type="scientific">Amphiprion percula</name>
    <name type="common">Orange clownfish</name>
    <name type="synonym">Lutjanus percula</name>
    <dbReference type="NCBI Taxonomy" id="161767"/>
    <lineage>
        <taxon>Eukaryota</taxon>
        <taxon>Metazoa</taxon>
        <taxon>Chordata</taxon>
        <taxon>Craniata</taxon>
        <taxon>Vertebrata</taxon>
        <taxon>Euteleostomi</taxon>
        <taxon>Actinopterygii</taxon>
        <taxon>Neopterygii</taxon>
        <taxon>Teleostei</taxon>
        <taxon>Neoteleostei</taxon>
        <taxon>Acanthomorphata</taxon>
        <taxon>Ovalentaria</taxon>
        <taxon>Pomacentridae</taxon>
        <taxon>Amphiprion</taxon>
    </lineage>
</organism>
<dbReference type="Gene3D" id="1.20.900.10">
    <property type="entry name" value="Dbl homology (DH) domain"/>
    <property type="match status" value="1"/>
</dbReference>
<dbReference type="GeneTree" id="ENSGT00440000033863"/>
<reference evidence="2 3" key="1">
    <citation type="submission" date="2018-03" db="EMBL/GenBank/DDBJ databases">
        <title>Finding Nemo's genes: A chromosome-scale reference assembly of the genome of the orange clownfish Amphiprion percula.</title>
        <authorList>
            <person name="Lehmann R."/>
        </authorList>
    </citation>
    <scope>NUCLEOTIDE SEQUENCE</scope>
</reference>
<dbReference type="PANTHER" id="PTHR47056:SF1">
    <property type="entry name" value="RHO GUANINE NUCLEOTIDE EXCHANGE FACTOR 39"/>
    <property type="match status" value="1"/>
</dbReference>
<dbReference type="SUPFAM" id="SSF50729">
    <property type="entry name" value="PH domain-like"/>
    <property type="match status" value="1"/>
</dbReference>
<dbReference type="SUPFAM" id="SSF48065">
    <property type="entry name" value="DBL homology domain (DH-domain)"/>
    <property type="match status" value="1"/>
</dbReference>
<dbReference type="SMART" id="SM00325">
    <property type="entry name" value="RhoGEF"/>
    <property type="match status" value="1"/>
</dbReference>
<sequence length="341" mass="39217">IHIHYHPLGSSVQEQRDRWERKRSRTARELVQTEQRYCQQLELVTTFFVEILKAKGTLRRDTRESIFGSIKAIHSANQSLLVHLENGYFGKGLDQFCSHLHLYNMYVDNIYNANKALGIQLKKNKAFRRFKKLQEARPEFNNHKLEELLQLPIHRIDHLCACMTAVGAVTAVCEVSRRIQDNARCHENHLQLCRVQKLLKGRKTKVLATGRWYIREGWLKIVPPKGSEAKPKMFFLFSDMLLEAKRCSPLHPNNGDKFAGQHAYPLQDCNVEKVFGHTRSQGGLLSVSVSQAGSELPACVVLMGQVSLQNITGIMCYTVERHIRMCLALLEWKTAQSQHFK</sequence>
<reference evidence="2" key="2">
    <citation type="submission" date="2025-08" db="UniProtKB">
        <authorList>
            <consortium name="Ensembl"/>
        </authorList>
    </citation>
    <scope>IDENTIFICATION</scope>
</reference>
<dbReference type="GO" id="GO:0005085">
    <property type="term" value="F:guanyl-nucleotide exchange factor activity"/>
    <property type="evidence" value="ECO:0007669"/>
    <property type="project" value="InterPro"/>
</dbReference>
<proteinExistence type="predicted"/>